<dbReference type="CDD" id="cd22908">
    <property type="entry name" value="HFD_NFYC-like"/>
    <property type="match status" value="1"/>
</dbReference>
<dbReference type="Pfam" id="PF00808">
    <property type="entry name" value="CBFD_NFYB_HMF"/>
    <property type="match status" value="1"/>
</dbReference>
<dbReference type="PANTHER" id="PTHR10252">
    <property type="entry name" value="HISTONE-LIKE TRANSCRIPTION FACTOR CCAAT-RELATED"/>
    <property type="match status" value="1"/>
</dbReference>
<dbReference type="InterPro" id="IPR050568">
    <property type="entry name" value="Transcr_DNA_Rep_Reg"/>
</dbReference>
<dbReference type="SUPFAM" id="SSF47113">
    <property type="entry name" value="Histone-fold"/>
    <property type="match status" value="1"/>
</dbReference>
<evidence type="ECO:0000256" key="4">
    <source>
        <dbReference type="ARBA" id="ARBA00023163"/>
    </source>
</evidence>
<evidence type="ECO:0000256" key="2">
    <source>
        <dbReference type="ARBA" id="ARBA00023015"/>
    </source>
</evidence>
<evidence type="ECO:0000256" key="1">
    <source>
        <dbReference type="ARBA" id="ARBA00004123"/>
    </source>
</evidence>
<sequence>MRDSNISPDKKLELFWQKTYINATDDRMNLKEVILPLARIKRLMKVEEGVRMVAQEVPIIFSLVAEKFVEELTLRAWINTEESKRRILQIGDISVAVKTSEMFDFLVYVVPRCEMNNVFDRMLSSSDKLYQNMPIVLGKSPMVSKGSNQFKQSSFNSGEFMNDNEEDM</sequence>
<dbReference type="EMBL" id="CP142730">
    <property type="protein sequence ID" value="WUR03462.1"/>
    <property type="molecule type" value="Genomic_DNA"/>
</dbReference>
<name>A0AAX4JBT8_9MICR</name>
<comment type="similarity">
    <text evidence="6">Belongs to the NFYC/HAP5 subunit family.</text>
</comment>
<reference evidence="8" key="1">
    <citation type="journal article" date="2024" name="BMC Genomics">
        <title>Functional annotation of a divergent genome using sequence and structure-based similarity.</title>
        <authorList>
            <person name="Svedberg D."/>
            <person name="Winiger R.R."/>
            <person name="Berg A."/>
            <person name="Sharma H."/>
            <person name="Tellgren-Roth C."/>
            <person name="Debrunner-Vossbrinck B.A."/>
            <person name="Vossbrinck C.R."/>
            <person name="Barandun J."/>
        </authorList>
    </citation>
    <scope>NUCLEOTIDE SEQUENCE</scope>
    <source>
        <strain evidence="8">Illinois isolate</strain>
    </source>
</reference>
<gene>
    <name evidence="8" type="ORF">VNE69_05057</name>
</gene>
<evidence type="ECO:0000313" key="9">
    <source>
        <dbReference type="Proteomes" id="UP001334084"/>
    </source>
</evidence>
<dbReference type="InterPro" id="IPR009072">
    <property type="entry name" value="Histone-fold"/>
</dbReference>
<dbReference type="GeneID" id="90541281"/>
<organism evidence="8 9">
    <name type="scientific">Vairimorpha necatrix</name>
    <dbReference type="NCBI Taxonomy" id="6039"/>
    <lineage>
        <taxon>Eukaryota</taxon>
        <taxon>Fungi</taxon>
        <taxon>Fungi incertae sedis</taxon>
        <taxon>Microsporidia</taxon>
        <taxon>Nosematidae</taxon>
        <taxon>Vairimorpha</taxon>
    </lineage>
</organism>
<dbReference type="FunFam" id="1.10.20.10:FF:000062">
    <property type="entry name" value="Nuclear transcription factor Y subunit C"/>
    <property type="match status" value="1"/>
</dbReference>
<dbReference type="RefSeq" id="XP_065329607.1">
    <property type="nucleotide sequence ID" value="XM_065473535.1"/>
</dbReference>
<dbReference type="KEGG" id="vnx:VNE69_05057"/>
<dbReference type="GO" id="GO:0046982">
    <property type="term" value="F:protein heterodimerization activity"/>
    <property type="evidence" value="ECO:0007669"/>
    <property type="project" value="InterPro"/>
</dbReference>
<dbReference type="Gene3D" id="1.10.20.10">
    <property type="entry name" value="Histone, subunit A"/>
    <property type="match status" value="1"/>
</dbReference>
<dbReference type="InterPro" id="IPR003958">
    <property type="entry name" value="CBFA_NFYB_domain"/>
</dbReference>
<keyword evidence="4" id="KW-0804">Transcription</keyword>
<dbReference type="AlphaFoldDB" id="A0AAX4JBT8"/>
<evidence type="ECO:0000256" key="6">
    <source>
        <dbReference type="ARBA" id="ARBA00038129"/>
    </source>
</evidence>
<keyword evidence="9" id="KW-1185">Reference proteome</keyword>
<keyword evidence="3" id="KW-0238">DNA-binding</keyword>
<feature type="domain" description="Transcription factor CBF/NF-Y/archaeal histone" evidence="7">
    <location>
        <begin position="35"/>
        <end position="97"/>
    </location>
</feature>
<protein>
    <submittedName>
        <fullName evidence="8">CCAAT-binding factor complex subunit HapE</fullName>
    </submittedName>
</protein>
<keyword evidence="2" id="KW-0805">Transcription regulation</keyword>
<evidence type="ECO:0000313" key="8">
    <source>
        <dbReference type="EMBL" id="WUR03462.1"/>
    </source>
</evidence>
<evidence type="ECO:0000259" key="7">
    <source>
        <dbReference type="Pfam" id="PF00808"/>
    </source>
</evidence>
<evidence type="ECO:0000256" key="5">
    <source>
        <dbReference type="ARBA" id="ARBA00023242"/>
    </source>
</evidence>
<comment type="subcellular location">
    <subcellularLocation>
        <location evidence="1">Nucleus</location>
    </subcellularLocation>
</comment>
<proteinExistence type="inferred from homology"/>
<dbReference type="GO" id="GO:0005634">
    <property type="term" value="C:nucleus"/>
    <property type="evidence" value="ECO:0007669"/>
    <property type="project" value="UniProtKB-SubCell"/>
</dbReference>
<accession>A0AAX4JBT8</accession>
<dbReference type="GO" id="GO:0003677">
    <property type="term" value="F:DNA binding"/>
    <property type="evidence" value="ECO:0007669"/>
    <property type="project" value="UniProtKB-KW"/>
</dbReference>
<keyword evidence="5" id="KW-0539">Nucleus</keyword>
<dbReference type="Proteomes" id="UP001334084">
    <property type="component" value="Chromosome 5"/>
</dbReference>
<evidence type="ECO:0000256" key="3">
    <source>
        <dbReference type="ARBA" id="ARBA00023125"/>
    </source>
</evidence>